<evidence type="ECO:0000313" key="1">
    <source>
        <dbReference type="EMBL" id="SFG40603.1"/>
    </source>
</evidence>
<dbReference type="EMBL" id="FOOQ01000002">
    <property type="protein sequence ID" value="SFG40603.1"/>
    <property type="molecule type" value="Genomic_DNA"/>
</dbReference>
<dbReference type="STRING" id="553467.SAMN04488063_1938"/>
<reference evidence="2" key="1">
    <citation type="submission" date="2016-10" db="EMBL/GenBank/DDBJ databases">
        <authorList>
            <person name="Varghese N."/>
            <person name="Submissions S."/>
        </authorList>
    </citation>
    <scope>NUCLEOTIDE SEQUENCE [LARGE SCALE GENOMIC DNA]</scope>
    <source>
        <strain evidence="2">CGMCC 1.7739</strain>
    </source>
</reference>
<evidence type="ECO:0000313" key="2">
    <source>
        <dbReference type="Proteomes" id="UP000198876"/>
    </source>
</evidence>
<proteinExistence type="predicted"/>
<keyword evidence="2" id="KW-1185">Reference proteome</keyword>
<dbReference type="NCBIfam" id="NF041389">
    <property type="entry name" value="dodecin_Halo"/>
    <property type="match status" value="1"/>
</dbReference>
<evidence type="ECO:0008006" key="3">
    <source>
        <dbReference type="Google" id="ProtNLM"/>
    </source>
</evidence>
<dbReference type="InterPro" id="IPR009923">
    <property type="entry name" value="Dodecin"/>
</dbReference>
<dbReference type="Proteomes" id="UP000198876">
    <property type="component" value="Unassembled WGS sequence"/>
</dbReference>
<dbReference type="InterPro" id="IPR036694">
    <property type="entry name" value="Dodecin-like_sf"/>
</dbReference>
<name>A0A1I2RKI0_9EURY</name>
<sequence length="69" mass="7686">MVFKKITLIGRSEESFDNAVDDAIDRAEETLNNVKWLEVDELGVEIAAVDTPEYQAEVTVAFELESPNA</sequence>
<dbReference type="Gene3D" id="3.30.1660.10">
    <property type="entry name" value="Flavin-binding protein dodecin"/>
    <property type="match status" value="1"/>
</dbReference>
<dbReference type="RefSeq" id="WP_092891625.1">
    <property type="nucleotide sequence ID" value="NZ_FOOQ01000002.1"/>
</dbReference>
<dbReference type="OrthoDB" id="187186at2157"/>
<dbReference type="PANTHER" id="PTHR39324:SF1">
    <property type="entry name" value="CALCIUM DODECIN"/>
    <property type="match status" value="1"/>
</dbReference>
<protein>
    <recommendedName>
        <fullName evidence="3">Dodecin</fullName>
    </recommendedName>
</protein>
<accession>A0A1I2RKI0</accession>
<dbReference type="InterPro" id="IPR025543">
    <property type="entry name" value="Dodecin-like"/>
</dbReference>
<organism evidence="1 2">
    <name type="scientific">Halopelagius inordinatus</name>
    <dbReference type="NCBI Taxonomy" id="553467"/>
    <lineage>
        <taxon>Archaea</taxon>
        <taxon>Methanobacteriati</taxon>
        <taxon>Methanobacteriota</taxon>
        <taxon>Stenosarchaea group</taxon>
        <taxon>Halobacteria</taxon>
        <taxon>Halobacteriales</taxon>
        <taxon>Haloferacaceae</taxon>
    </lineage>
</organism>
<dbReference type="SUPFAM" id="SSF89807">
    <property type="entry name" value="Dodecin-like"/>
    <property type="match status" value="1"/>
</dbReference>
<dbReference type="PANTHER" id="PTHR39324">
    <property type="entry name" value="CALCIUM DODECIN"/>
    <property type="match status" value="1"/>
</dbReference>
<dbReference type="AlphaFoldDB" id="A0A1I2RKI0"/>
<dbReference type="Pfam" id="PF07311">
    <property type="entry name" value="Dodecin"/>
    <property type="match status" value="1"/>
</dbReference>
<gene>
    <name evidence="1" type="ORF">SAMN04488063_1938</name>
</gene>